<feature type="domain" description="Retrovirus-related Pol polyprotein from transposon TNT 1-94-like beta-barrel" evidence="3">
    <location>
        <begin position="229"/>
        <end position="278"/>
    </location>
</feature>
<evidence type="ECO:0000259" key="4">
    <source>
        <dbReference type="Pfam" id="PF25597"/>
    </source>
</evidence>
<reference evidence="5" key="1">
    <citation type="submission" date="2020-10" db="EMBL/GenBank/DDBJ databases">
        <authorList>
            <person name="Han B."/>
            <person name="Lu T."/>
            <person name="Zhao Q."/>
            <person name="Huang X."/>
            <person name="Zhao Y."/>
        </authorList>
    </citation>
    <scope>NUCLEOTIDE SEQUENCE</scope>
</reference>
<feature type="compositionally biased region" description="Gly residues" evidence="1">
    <location>
        <begin position="205"/>
        <end position="221"/>
    </location>
</feature>
<dbReference type="EMBL" id="CAJGYO010000889">
    <property type="protein sequence ID" value="CAD6344099.1"/>
    <property type="molecule type" value="Genomic_DNA"/>
</dbReference>
<keyword evidence="6" id="KW-1185">Reference proteome</keyword>
<dbReference type="AlphaFoldDB" id="A0A811SMS9"/>
<feature type="domain" description="DUF4219" evidence="2">
    <location>
        <begin position="28"/>
        <end position="54"/>
    </location>
</feature>
<feature type="compositionally biased region" description="Basic and acidic residues" evidence="1">
    <location>
        <begin position="222"/>
        <end position="234"/>
    </location>
</feature>
<evidence type="ECO:0000313" key="6">
    <source>
        <dbReference type="Proteomes" id="UP000604825"/>
    </source>
</evidence>
<dbReference type="Pfam" id="PF13961">
    <property type="entry name" value="DUF4219"/>
    <property type="match status" value="1"/>
</dbReference>
<dbReference type="PANTHER" id="PTHR11439">
    <property type="entry name" value="GAG-POL-RELATED RETROTRANSPOSON"/>
    <property type="match status" value="1"/>
</dbReference>
<dbReference type="Proteomes" id="UP000604825">
    <property type="component" value="Unassembled WGS sequence"/>
</dbReference>
<dbReference type="CDD" id="cd09272">
    <property type="entry name" value="RNase_HI_RT_Ty1"/>
    <property type="match status" value="1"/>
</dbReference>
<evidence type="ECO:0008006" key="7">
    <source>
        <dbReference type="Google" id="ProtNLM"/>
    </source>
</evidence>
<feature type="domain" description="Retroviral polymerase SH3-like" evidence="4">
    <location>
        <begin position="322"/>
        <end position="362"/>
    </location>
</feature>
<accession>A0A811SMS9</accession>
<dbReference type="Pfam" id="PF25597">
    <property type="entry name" value="SH3_retrovirus"/>
    <property type="match status" value="1"/>
</dbReference>
<gene>
    <name evidence="5" type="ORF">NCGR_LOCUS68197</name>
</gene>
<dbReference type="InterPro" id="IPR057670">
    <property type="entry name" value="SH3_retrovirus"/>
</dbReference>
<dbReference type="InterPro" id="IPR025314">
    <property type="entry name" value="DUF4219"/>
</dbReference>
<dbReference type="Pfam" id="PF22936">
    <property type="entry name" value="Pol_BBD"/>
    <property type="match status" value="1"/>
</dbReference>
<comment type="caution">
    <text evidence="5">The sequence shown here is derived from an EMBL/GenBank/DDBJ whole genome shotgun (WGS) entry which is preliminary data.</text>
</comment>
<evidence type="ECO:0000259" key="2">
    <source>
        <dbReference type="Pfam" id="PF13961"/>
    </source>
</evidence>
<name>A0A811SMS9_9POAL</name>
<organism evidence="5 6">
    <name type="scientific">Miscanthus lutarioriparius</name>
    <dbReference type="NCBI Taxonomy" id="422564"/>
    <lineage>
        <taxon>Eukaryota</taxon>
        <taxon>Viridiplantae</taxon>
        <taxon>Streptophyta</taxon>
        <taxon>Embryophyta</taxon>
        <taxon>Tracheophyta</taxon>
        <taxon>Spermatophyta</taxon>
        <taxon>Magnoliopsida</taxon>
        <taxon>Liliopsida</taxon>
        <taxon>Poales</taxon>
        <taxon>Poaceae</taxon>
        <taxon>PACMAD clade</taxon>
        <taxon>Panicoideae</taxon>
        <taxon>Andropogonodae</taxon>
        <taxon>Andropogoneae</taxon>
        <taxon>Saccharinae</taxon>
        <taxon>Miscanthus</taxon>
    </lineage>
</organism>
<dbReference type="PANTHER" id="PTHR11439:SF515">
    <property type="entry name" value="GAG-POL POLYPROTEIN"/>
    <property type="match status" value="1"/>
</dbReference>
<dbReference type="OrthoDB" id="443140at2759"/>
<feature type="region of interest" description="Disordered" evidence="1">
    <location>
        <begin position="190"/>
        <end position="235"/>
    </location>
</feature>
<protein>
    <recommendedName>
        <fullName evidence="7">DUF4219 domain-containing protein</fullName>
    </recommendedName>
</protein>
<dbReference type="InterPro" id="IPR054722">
    <property type="entry name" value="PolX-like_BBD"/>
</dbReference>
<evidence type="ECO:0000256" key="1">
    <source>
        <dbReference type="SAM" id="MobiDB-lite"/>
    </source>
</evidence>
<evidence type="ECO:0000313" key="5">
    <source>
        <dbReference type="EMBL" id="CAD6344099.1"/>
    </source>
</evidence>
<evidence type="ECO:0000259" key="3">
    <source>
        <dbReference type="Pfam" id="PF22936"/>
    </source>
</evidence>
<sequence length="630" mass="68701">MSIVASGSGGGGEGARGGGEARQIYPTLTNTNYTSWCIRVQAIMEDREEWEIVEPEANASATAPTAAEAAKMTAKEKKIKANLLQCIPDDLLMQVAKKKTGKVWDSLKVRQMQQLGGSIGNAELVKKLFDIVPERYLTDMAGIEQFYDLKTIAFDEAVGRLKAFEERKRRGSGSARSGESQVLLTQAKWEARQKSAGGDSSSRGKNGGGRGRGRGHGGGNGGHDRGGDTGKDGTVDIQGRGTIVFEGKHGDHWVLSNVYYIPKLRSNLVSLGQLTEIGHRIVLDDDLLEVLGDVTPHESWTGRKPSLGHLKIFGLPLHMPEINAPHLKKLDDRSRPLVYFGVEEGSKAHRLFDPNTNKIIGSVGAENLVEFVVETEADSENFSVGDSENIVVDQQGGSTPSSGSSSGPIRYRNLNDVYSETVEIELVDSEDELEDADVQALLVETGEPTCFREASCYAKKVLGQFGMKDCNSTKIPMEPGNKLDADKGGVPVDSTEYRKMIGCLRYLLHTRPDLSYSVGVASRFMENPTVMHVKTVKQILRYLHGTLEFGLVYVQGGNAGELVGYTDSDHGSDVVQRRSTGGMAFYLEENLITWNSFKQKTVSLSSCESEFKATIAAVKDKESVRVEKLV</sequence>
<proteinExistence type="predicted"/>